<name>A0A6A6U9H0_9PEZI</name>
<dbReference type="AlphaFoldDB" id="A0A6A6U9H0"/>
<protein>
    <recommendedName>
        <fullName evidence="3">Carboxylic ester hydrolase</fullName>
        <ecNumber evidence="3">3.1.1.-</ecNumber>
    </recommendedName>
</protein>
<dbReference type="Proteomes" id="UP000799302">
    <property type="component" value="Unassembled WGS sequence"/>
</dbReference>
<evidence type="ECO:0000256" key="3">
    <source>
        <dbReference type="RuleBase" id="RU361235"/>
    </source>
</evidence>
<proteinExistence type="inferred from homology"/>
<dbReference type="InterPro" id="IPR019826">
    <property type="entry name" value="Carboxylesterase_B_AS"/>
</dbReference>
<dbReference type="EC" id="3.1.1.-" evidence="3"/>
<dbReference type="GO" id="GO:0052689">
    <property type="term" value="F:carboxylic ester hydrolase activity"/>
    <property type="evidence" value="ECO:0007669"/>
    <property type="project" value="TreeGrafter"/>
</dbReference>
<evidence type="ECO:0000256" key="2">
    <source>
        <dbReference type="ARBA" id="ARBA00022801"/>
    </source>
</evidence>
<feature type="signal peptide" evidence="4">
    <location>
        <begin position="1"/>
        <end position="15"/>
    </location>
</feature>
<comment type="similarity">
    <text evidence="1 3">Belongs to the type-B carboxylesterase/lipase family.</text>
</comment>
<evidence type="ECO:0000256" key="4">
    <source>
        <dbReference type="SAM" id="SignalP"/>
    </source>
</evidence>
<feature type="chain" id="PRO_5025549917" description="Carboxylic ester hydrolase" evidence="4">
    <location>
        <begin position="16"/>
        <end position="511"/>
    </location>
</feature>
<dbReference type="InterPro" id="IPR029058">
    <property type="entry name" value="AB_hydrolase_fold"/>
</dbReference>
<keyword evidence="7" id="KW-1185">Reference proteome</keyword>
<dbReference type="InterPro" id="IPR050654">
    <property type="entry name" value="AChE-related_enzymes"/>
</dbReference>
<keyword evidence="2 3" id="KW-0378">Hydrolase</keyword>
<dbReference type="SUPFAM" id="SSF53474">
    <property type="entry name" value="alpha/beta-Hydrolases"/>
    <property type="match status" value="1"/>
</dbReference>
<dbReference type="PROSITE" id="PS00122">
    <property type="entry name" value="CARBOXYLESTERASE_B_1"/>
    <property type="match status" value="1"/>
</dbReference>
<dbReference type="OrthoDB" id="408631at2759"/>
<evidence type="ECO:0000313" key="7">
    <source>
        <dbReference type="Proteomes" id="UP000799302"/>
    </source>
</evidence>
<accession>A0A6A6U9H0</accession>
<evidence type="ECO:0000259" key="5">
    <source>
        <dbReference type="Pfam" id="PF00135"/>
    </source>
</evidence>
<dbReference type="PANTHER" id="PTHR43918:SF4">
    <property type="entry name" value="CARBOXYLIC ESTER HYDROLASE"/>
    <property type="match status" value="1"/>
</dbReference>
<keyword evidence="4" id="KW-0732">Signal</keyword>
<dbReference type="Gene3D" id="3.40.50.1820">
    <property type="entry name" value="alpha/beta hydrolase"/>
    <property type="match status" value="2"/>
</dbReference>
<organism evidence="6 7">
    <name type="scientific">Microthyrium microscopicum</name>
    <dbReference type="NCBI Taxonomy" id="703497"/>
    <lineage>
        <taxon>Eukaryota</taxon>
        <taxon>Fungi</taxon>
        <taxon>Dikarya</taxon>
        <taxon>Ascomycota</taxon>
        <taxon>Pezizomycotina</taxon>
        <taxon>Dothideomycetes</taxon>
        <taxon>Dothideomycetes incertae sedis</taxon>
        <taxon>Microthyriales</taxon>
        <taxon>Microthyriaceae</taxon>
        <taxon>Microthyrium</taxon>
    </lineage>
</organism>
<evidence type="ECO:0000313" key="6">
    <source>
        <dbReference type="EMBL" id="KAF2667758.1"/>
    </source>
</evidence>
<evidence type="ECO:0000256" key="1">
    <source>
        <dbReference type="ARBA" id="ARBA00005964"/>
    </source>
</evidence>
<dbReference type="Pfam" id="PF00135">
    <property type="entry name" value="COesterase"/>
    <property type="match status" value="1"/>
</dbReference>
<gene>
    <name evidence="6" type="ORF">BT63DRAFT_480680</name>
</gene>
<reference evidence="6" key="1">
    <citation type="journal article" date="2020" name="Stud. Mycol.">
        <title>101 Dothideomycetes genomes: a test case for predicting lifestyles and emergence of pathogens.</title>
        <authorList>
            <person name="Haridas S."/>
            <person name="Albert R."/>
            <person name="Binder M."/>
            <person name="Bloem J."/>
            <person name="Labutti K."/>
            <person name="Salamov A."/>
            <person name="Andreopoulos B."/>
            <person name="Baker S."/>
            <person name="Barry K."/>
            <person name="Bills G."/>
            <person name="Bluhm B."/>
            <person name="Cannon C."/>
            <person name="Castanera R."/>
            <person name="Culley D."/>
            <person name="Daum C."/>
            <person name="Ezra D."/>
            <person name="Gonzalez J."/>
            <person name="Henrissat B."/>
            <person name="Kuo A."/>
            <person name="Liang C."/>
            <person name="Lipzen A."/>
            <person name="Lutzoni F."/>
            <person name="Magnuson J."/>
            <person name="Mondo S."/>
            <person name="Nolan M."/>
            <person name="Ohm R."/>
            <person name="Pangilinan J."/>
            <person name="Park H.-J."/>
            <person name="Ramirez L."/>
            <person name="Alfaro M."/>
            <person name="Sun H."/>
            <person name="Tritt A."/>
            <person name="Yoshinaga Y."/>
            <person name="Zwiers L.-H."/>
            <person name="Turgeon B."/>
            <person name="Goodwin S."/>
            <person name="Spatafora J."/>
            <person name="Crous P."/>
            <person name="Grigoriev I."/>
        </authorList>
    </citation>
    <scope>NUCLEOTIDE SEQUENCE</scope>
    <source>
        <strain evidence="6">CBS 115976</strain>
    </source>
</reference>
<feature type="domain" description="Carboxylesterase type B" evidence="5">
    <location>
        <begin position="23"/>
        <end position="375"/>
    </location>
</feature>
<dbReference type="EMBL" id="MU004237">
    <property type="protein sequence ID" value="KAF2667758.1"/>
    <property type="molecule type" value="Genomic_DNA"/>
</dbReference>
<dbReference type="PANTHER" id="PTHR43918">
    <property type="entry name" value="ACETYLCHOLINESTERASE"/>
    <property type="match status" value="1"/>
</dbReference>
<sequence length="511" mass="54402">MISFLSLLLVATASAQQTWTVGQQVKTTSGQVTGHASSTAKEVSEYLGIRYGQTTGGSNRFMAPKKYTGNETIVAAKFVSRHCQLEAAHTNSEYSQRNGCPEYYGGLLSAVGGLAAAFALRGEDCLFLNVWSKPQTGDKKKAVMIWILGGGFSLGETSIYDGALLAEAEDVVVVSMNYRTNMFGFPGAPGIPDQNVGLLDQRLAVEWARDNIAQFGGDPTKMIIFGESAGGSSVDYYNYMWPKDPIVKGFIAQSGTVHMGIYPTNKFAPLTLQAREKTWYNVSATLGCGGPEAGGPASLKCVQSKPATDVTKAIPSTSGVDGVVGFFGPTIDNKYVHSAEDYDKIDASAGFTKLPLLVGSNHNESVLFRFMAGGQAKPEELLGIDQSFRCGAAKAAAARSNKQIPVWRYHFADTDGSASGAALYSAIGLPGFGATHSTDVQPVFGKGKLAKTFQTAWGAFAKDPQNGLSKLGWPKYDPKGNTLVRIANNGSLTPDFVKSTMYDGYCADFKG</sequence>
<dbReference type="InterPro" id="IPR002018">
    <property type="entry name" value="CarbesteraseB"/>
</dbReference>